<dbReference type="InterPro" id="IPR051343">
    <property type="entry name" value="G-type_lectin_kinases/EP1-like"/>
</dbReference>
<keyword evidence="24" id="KW-1185">Reference proteome</keyword>
<dbReference type="FunFam" id="2.90.10.10:FF:000023">
    <property type="entry name" value="G-type lectin S-receptor-like serine/threonine-protein kinase"/>
    <property type="match status" value="1"/>
</dbReference>
<evidence type="ECO:0000256" key="11">
    <source>
        <dbReference type="ARBA" id="ARBA00023136"/>
    </source>
</evidence>
<feature type="binding site" evidence="18">
    <location>
        <position position="553"/>
    </location>
    <ligand>
        <name>ATP</name>
        <dbReference type="ChEBI" id="CHEBI:30616"/>
    </ligand>
</feature>
<keyword evidence="11 19" id="KW-0472">Membrane</keyword>
<keyword evidence="13" id="KW-0675">Receptor</keyword>
<keyword evidence="5 19" id="KW-0812">Transmembrane</keyword>
<dbReference type="InterPro" id="IPR008271">
    <property type="entry name" value="Ser/Thr_kinase_AS"/>
</dbReference>
<comment type="subcellular location">
    <subcellularLocation>
        <location evidence="1">Membrane</location>
        <topology evidence="1">Single-pass membrane protein</topology>
    </subcellularLocation>
</comment>
<dbReference type="EC" id="2.7.11.1" evidence="17"/>
<evidence type="ECO:0000256" key="14">
    <source>
        <dbReference type="ARBA" id="ARBA00023180"/>
    </source>
</evidence>
<feature type="transmembrane region" description="Helical" evidence="19">
    <location>
        <begin position="738"/>
        <end position="757"/>
    </location>
</feature>
<dbReference type="FunFam" id="3.30.200.20:FF:000178">
    <property type="entry name" value="serine/threonine-protein kinase PBS1-like"/>
    <property type="match status" value="1"/>
</dbReference>
<organism evidence="23 24">
    <name type="scientific">Nelumbo nucifera</name>
    <name type="common">Sacred lotus</name>
    <dbReference type="NCBI Taxonomy" id="4432"/>
    <lineage>
        <taxon>Eukaryota</taxon>
        <taxon>Viridiplantae</taxon>
        <taxon>Streptophyta</taxon>
        <taxon>Embryophyta</taxon>
        <taxon>Tracheophyta</taxon>
        <taxon>Spermatophyta</taxon>
        <taxon>Magnoliopsida</taxon>
        <taxon>Proteales</taxon>
        <taxon>Nelumbonaceae</taxon>
        <taxon>Nelumbo</taxon>
    </lineage>
</organism>
<dbReference type="PROSITE" id="PS50011">
    <property type="entry name" value="PROTEIN_KINASE_DOM"/>
    <property type="match status" value="1"/>
</dbReference>
<feature type="signal peptide" evidence="20">
    <location>
        <begin position="1"/>
        <end position="24"/>
    </location>
</feature>
<evidence type="ECO:0000256" key="3">
    <source>
        <dbReference type="ARBA" id="ARBA00022536"/>
    </source>
</evidence>
<feature type="chain" id="PRO_5032903980" description="Receptor-like serine/threonine-protein kinase" evidence="20">
    <location>
        <begin position="25"/>
        <end position="762"/>
    </location>
</feature>
<dbReference type="PROSITE" id="PS50927">
    <property type="entry name" value="BULB_LECTIN"/>
    <property type="match status" value="1"/>
</dbReference>
<evidence type="ECO:0000259" key="21">
    <source>
        <dbReference type="PROSITE" id="PS50011"/>
    </source>
</evidence>
<evidence type="ECO:0000256" key="19">
    <source>
        <dbReference type="SAM" id="Phobius"/>
    </source>
</evidence>
<feature type="domain" description="Protein kinase" evidence="21">
    <location>
        <begin position="524"/>
        <end position="762"/>
    </location>
</feature>
<evidence type="ECO:0000313" key="23">
    <source>
        <dbReference type="EMBL" id="DAD24538.1"/>
    </source>
</evidence>
<dbReference type="CDD" id="cd00028">
    <property type="entry name" value="B_lectin"/>
    <property type="match status" value="1"/>
</dbReference>
<evidence type="ECO:0000256" key="2">
    <source>
        <dbReference type="ARBA" id="ARBA00022527"/>
    </source>
</evidence>
<dbReference type="PANTHER" id="PTHR47976">
    <property type="entry name" value="G-TYPE LECTIN S-RECEPTOR-LIKE SERINE/THREONINE-PROTEIN KINASE SD2-5"/>
    <property type="match status" value="1"/>
</dbReference>
<keyword evidence="2 17" id="KW-0723">Serine/threonine-protein kinase</keyword>
<dbReference type="Pfam" id="PF01453">
    <property type="entry name" value="B_lectin"/>
    <property type="match status" value="1"/>
</dbReference>
<comment type="catalytic activity">
    <reaction evidence="16 17">
        <text>L-seryl-[protein] + ATP = O-phospho-L-seryl-[protein] + ADP + H(+)</text>
        <dbReference type="Rhea" id="RHEA:17989"/>
        <dbReference type="Rhea" id="RHEA-COMP:9863"/>
        <dbReference type="Rhea" id="RHEA-COMP:11604"/>
        <dbReference type="ChEBI" id="CHEBI:15378"/>
        <dbReference type="ChEBI" id="CHEBI:29999"/>
        <dbReference type="ChEBI" id="CHEBI:30616"/>
        <dbReference type="ChEBI" id="CHEBI:83421"/>
        <dbReference type="ChEBI" id="CHEBI:456216"/>
        <dbReference type="EC" id="2.7.11.1"/>
    </reaction>
</comment>
<dbReference type="GO" id="GO:0005524">
    <property type="term" value="F:ATP binding"/>
    <property type="evidence" value="ECO:0007669"/>
    <property type="project" value="UniProtKB-UniRule"/>
</dbReference>
<evidence type="ECO:0000259" key="22">
    <source>
        <dbReference type="PROSITE" id="PS50927"/>
    </source>
</evidence>
<evidence type="ECO:0000256" key="16">
    <source>
        <dbReference type="ARBA" id="ARBA00048679"/>
    </source>
</evidence>
<dbReference type="Pfam" id="PF00069">
    <property type="entry name" value="Pkinase"/>
    <property type="match status" value="1"/>
</dbReference>
<reference evidence="23 24" key="1">
    <citation type="journal article" date="2020" name="Mol. Biol. Evol.">
        <title>Distinct Expression and Methylation Patterns for Genes with Different Fates following a Single Whole-Genome Duplication in Flowering Plants.</title>
        <authorList>
            <person name="Shi T."/>
            <person name="Rahmani R.S."/>
            <person name="Gugger P.F."/>
            <person name="Wang M."/>
            <person name="Li H."/>
            <person name="Zhang Y."/>
            <person name="Li Z."/>
            <person name="Wang Q."/>
            <person name="Van de Peer Y."/>
            <person name="Marchal K."/>
            <person name="Chen J."/>
        </authorList>
    </citation>
    <scope>NUCLEOTIDE SEQUENCE [LARGE SCALE GENOMIC DNA]</scope>
    <source>
        <tissue evidence="23">Leaf</tissue>
    </source>
</reference>
<feature type="domain" description="Bulb-type lectin" evidence="22">
    <location>
        <begin position="35"/>
        <end position="153"/>
    </location>
</feature>
<sequence length="762" mass="83637">MESIFLSIAILLLTSAFLPDLSFSGPVNSVFIYPNFTASNLHFVDSSGTFLVSRNGTFAAAIYNPEGQRTRFYLCVLHTASNTIIWSANRDSPISNTGVLNLTVNGLSVVRDDGTQKWSTPPLKSLVTALQLLETGNLVLLDQSNNPLWQSFDYPTDTLVTGQRFPVGASLSSPASDDDLSTAYYRFIITDTDGLLQWNGLTYWKLSMDPNAYTNSNSAAAYMMMNNTGLYLFSSDGQVVVVQVGLSQADFQIAKLDYGGYFIVQSYSSTSTGWRKELVAPEFCQIPFACNRNGLCTENSELSTGRCSCPPGFRSDSHNQPCLPAESYLTLPSACNSTDNGNTIQSNSSTVLYKMLGVGIDYFANNFVKPAAYGLNLTACQDLCTKSCSCLGLFYDNSSYSCYLINDLLGSLMSNTEGDTDRLGYIKTLVGSLSTNPDEKTLFDSQRQELPLVALVLLPATGFFLLVTLLVLCFLWWRRRSLTKTSLMKIGSLDSLSSEEELEAFSIPGLPVRFSYEEIEAATNNFSEHIGAGGFGAVYKGTLPDGTLVAVKKINNLSVQGKKEFCTEIAIIGNIHHVNLVRLRGFCAQGRQRLLVYEYMNRGSLDRILFGNGPVLEWHERADIALGTARGLAYLHSGCDHKIIHCDVKPGNILLHDQFQVKISDFGLSKLLTSDQSSLFTTMRGTRGYLAPEWLTGTAISDKTDVYSYGMVLLEIVRGRRNCLLRTRSSSSIENDNVSGSVIFIIICNWVGLFSIICTGDA</sequence>
<dbReference type="SUPFAM" id="SSF56112">
    <property type="entry name" value="Protein kinase-like (PK-like)"/>
    <property type="match status" value="1"/>
</dbReference>
<evidence type="ECO:0000256" key="20">
    <source>
        <dbReference type="SAM" id="SignalP"/>
    </source>
</evidence>
<dbReference type="InterPro" id="IPR036426">
    <property type="entry name" value="Bulb-type_lectin_dom_sf"/>
</dbReference>
<keyword evidence="7 17" id="KW-0547">Nucleotide-binding</keyword>
<gene>
    <name evidence="23" type="ORF">HUJ06_026002</name>
</gene>
<evidence type="ECO:0000256" key="4">
    <source>
        <dbReference type="ARBA" id="ARBA00022679"/>
    </source>
</evidence>
<evidence type="ECO:0000256" key="13">
    <source>
        <dbReference type="ARBA" id="ARBA00023170"/>
    </source>
</evidence>
<keyword evidence="3" id="KW-0245">EGF-like domain</keyword>
<dbReference type="GO" id="GO:0004674">
    <property type="term" value="F:protein serine/threonine kinase activity"/>
    <property type="evidence" value="ECO:0007669"/>
    <property type="project" value="UniProtKB-KW"/>
</dbReference>
<dbReference type="PROSITE" id="PS00108">
    <property type="entry name" value="PROTEIN_KINASE_ST"/>
    <property type="match status" value="1"/>
</dbReference>
<evidence type="ECO:0000313" key="24">
    <source>
        <dbReference type="Proteomes" id="UP000607653"/>
    </source>
</evidence>
<evidence type="ECO:0000256" key="12">
    <source>
        <dbReference type="ARBA" id="ARBA00023157"/>
    </source>
</evidence>
<keyword evidence="8 17" id="KW-0418">Kinase</keyword>
<accession>A0A822Y4J5</accession>
<dbReference type="PIRSF" id="PIRSF000641">
    <property type="entry name" value="SRK"/>
    <property type="match status" value="1"/>
</dbReference>
<keyword evidence="4 17" id="KW-0808">Transferase</keyword>
<dbReference type="PROSITE" id="PS00107">
    <property type="entry name" value="PROTEIN_KINASE_ATP"/>
    <property type="match status" value="1"/>
</dbReference>
<dbReference type="SMART" id="SM00220">
    <property type="entry name" value="S_TKc"/>
    <property type="match status" value="1"/>
</dbReference>
<keyword evidence="9 17" id="KW-0067">ATP-binding</keyword>
<evidence type="ECO:0000256" key="9">
    <source>
        <dbReference type="ARBA" id="ARBA00022840"/>
    </source>
</evidence>
<dbReference type="GO" id="GO:0016020">
    <property type="term" value="C:membrane"/>
    <property type="evidence" value="ECO:0007669"/>
    <property type="project" value="UniProtKB-SubCell"/>
</dbReference>
<dbReference type="InterPro" id="IPR000719">
    <property type="entry name" value="Prot_kinase_dom"/>
</dbReference>
<keyword evidence="6 20" id="KW-0732">Signal</keyword>
<dbReference type="Proteomes" id="UP000607653">
    <property type="component" value="Unassembled WGS sequence"/>
</dbReference>
<dbReference type="SUPFAM" id="SSF51110">
    <property type="entry name" value="alpha-D-mannose-specific plant lectins"/>
    <property type="match status" value="1"/>
</dbReference>
<dbReference type="PANTHER" id="PTHR47976:SF52">
    <property type="entry name" value="PROTEIN KINASE DOMAIN-CONTAINING PROTEIN"/>
    <property type="match status" value="1"/>
</dbReference>
<dbReference type="EMBL" id="DUZY01000001">
    <property type="protein sequence ID" value="DAD24538.1"/>
    <property type="molecule type" value="Genomic_DNA"/>
</dbReference>
<evidence type="ECO:0000256" key="8">
    <source>
        <dbReference type="ARBA" id="ARBA00022777"/>
    </source>
</evidence>
<dbReference type="Gene3D" id="1.10.510.10">
    <property type="entry name" value="Transferase(Phosphotransferase) domain 1"/>
    <property type="match status" value="1"/>
</dbReference>
<proteinExistence type="inferred from homology"/>
<protein>
    <recommendedName>
        <fullName evidence="17">Receptor-like serine/threonine-protein kinase</fullName>
        <ecNumber evidence="17">2.7.11.1</ecNumber>
    </recommendedName>
</protein>
<evidence type="ECO:0000256" key="18">
    <source>
        <dbReference type="PROSITE-ProRule" id="PRU10141"/>
    </source>
</evidence>
<dbReference type="InterPro" id="IPR001480">
    <property type="entry name" value="Bulb-type_lectin_dom"/>
</dbReference>
<evidence type="ECO:0000256" key="1">
    <source>
        <dbReference type="ARBA" id="ARBA00004167"/>
    </source>
</evidence>
<name>A0A822Y4J5_NELNU</name>
<dbReference type="InterPro" id="IPR024171">
    <property type="entry name" value="SRK-like_kinase"/>
</dbReference>
<dbReference type="InterPro" id="IPR017441">
    <property type="entry name" value="Protein_kinase_ATP_BS"/>
</dbReference>
<evidence type="ECO:0000256" key="17">
    <source>
        <dbReference type="PIRNR" id="PIRNR000641"/>
    </source>
</evidence>
<keyword evidence="12" id="KW-1015">Disulfide bond</keyword>
<dbReference type="InterPro" id="IPR011009">
    <property type="entry name" value="Kinase-like_dom_sf"/>
</dbReference>
<dbReference type="FunFam" id="1.10.510.10:FF:001023">
    <property type="entry name" value="Os07g0541700 protein"/>
    <property type="match status" value="1"/>
</dbReference>
<keyword evidence="10 19" id="KW-1133">Transmembrane helix</keyword>
<evidence type="ECO:0000256" key="10">
    <source>
        <dbReference type="ARBA" id="ARBA00022989"/>
    </source>
</evidence>
<dbReference type="Gene3D" id="2.90.10.10">
    <property type="entry name" value="Bulb-type lectin domain"/>
    <property type="match status" value="1"/>
</dbReference>
<evidence type="ECO:0000256" key="5">
    <source>
        <dbReference type="ARBA" id="ARBA00022692"/>
    </source>
</evidence>
<comment type="catalytic activity">
    <reaction evidence="15 17">
        <text>L-threonyl-[protein] + ATP = O-phospho-L-threonyl-[protein] + ADP + H(+)</text>
        <dbReference type="Rhea" id="RHEA:46608"/>
        <dbReference type="Rhea" id="RHEA-COMP:11060"/>
        <dbReference type="Rhea" id="RHEA-COMP:11605"/>
        <dbReference type="ChEBI" id="CHEBI:15378"/>
        <dbReference type="ChEBI" id="CHEBI:30013"/>
        <dbReference type="ChEBI" id="CHEBI:30616"/>
        <dbReference type="ChEBI" id="CHEBI:61977"/>
        <dbReference type="ChEBI" id="CHEBI:456216"/>
        <dbReference type="EC" id="2.7.11.1"/>
    </reaction>
</comment>
<comment type="caution">
    <text evidence="23">The sequence shown here is derived from an EMBL/GenBank/DDBJ whole genome shotgun (WGS) entry which is preliminary data.</text>
</comment>
<feature type="transmembrane region" description="Helical" evidence="19">
    <location>
        <begin position="452"/>
        <end position="477"/>
    </location>
</feature>
<dbReference type="Gene3D" id="3.30.200.20">
    <property type="entry name" value="Phosphorylase Kinase, domain 1"/>
    <property type="match status" value="1"/>
</dbReference>
<dbReference type="SMART" id="SM00108">
    <property type="entry name" value="B_lectin"/>
    <property type="match status" value="1"/>
</dbReference>
<evidence type="ECO:0000256" key="15">
    <source>
        <dbReference type="ARBA" id="ARBA00047899"/>
    </source>
</evidence>
<dbReference type="AlphaFoldDB" id="A0A822Y4J5"/>
<evidence type="ECO:0000256" key="6">
    <source>
        <dbReference type="ARBA" id="ARBA00022729"/>
    </source>
</evidence>
<evidence type="ECO:0000256" key="7">
    <source>
        <dbReference type="ARBA" id="ARBA00022741"/>
    </source>
</evidence>
<keyword evidence="14" id="KW-0325">Glycoprotein</keyword>
<comment type="similarity">
    <text evidence="17">Belongs to the protein kinase superfamily. Ser/Thr protein kinase family.</text>
</comment>